<dbReference type="GO" id="GO:0005829">
    <property type="term" value="C:cytosol"/>
    <property type="evidence" value="ECO:0007669"/>
    <property type="project" value="TreeGrafter"/>
</dbReference>
<dbReference type="GO" id="GO:0005886">
    <property type="term" value="C:plasma membrane"/>
    <property type="evidence" value="ECO:0007669"/>
    <property type="project" value="TreeGrafter"/>
</dbReference>
<dbReference type="GO" id="GO:0043548">
    <property type="term" value="F:phosphatidylinositol 3-kinase binding"/>
    <property type="evidence" value="ECO:0007669"/>
    <property type="project" value="TreeGrafter"/>
</dbReference>
<dbReference type="Pfam" id="PF00169">
    <property type="entry name" value="PH"/>
    <property type="match status" value="1"/>
</dbReference>
<dbReference type="EMBL" id="VXIV02000571">
    <property type="protein sequence ID" value="KAF6037435.1"/>
    <property type="molecule type" value="Genomic_DNA"/>
</dbReference>
<gene>
    <name evidence="3" type="ORF">EB796_004257</name>
</gene>
<dbReference type="SUPFAM" id="SSF50729">
    <property type="entry name" value="PH domain-like"/>
    <property type="match status" value="2"/>
</dbReference>
<keyword evidence="4" id="KW-1185">Reference proteome</keyword>
<evidence type="ECO:0000259" key="2">
    <source>
        <dbReference type="PROSITE" id="PS50003"/>
    </source>
</evidence>
<dbReference type="GO" id="GO:0008286">
    <property type="term" value="P:insulin receptor signaling pathway"/>
    <property type="evidence" value="ECO:0007669"/>
    <property type="project" value="InterPro"/>
</dbReference>
<dbReference type="Gene3D" id="2.30.29.30">
    <property type="entry name" value="Pleckstrin-homology domain (PH domain)/Phosphotyrosine-binding domain (PTB)"/>
    <property type="match status" value="2"/>
</dbReference>
<dbReference type="Proteomes" id="UP000593567">
    <property type="component" value="Unassembled WGS sequence"/>
</dbReference>
<dbReference type="InterPro" id="IPR001849">
    <property type="entry name" value="PH_domain"/>
</dbReference>
<dbReference type="PANTHER" id="PTHR10614">
    <property type="entry name" value="INSULIN RECEPTOR SUBSTRATE"/>
    <property type="match status" value="1"/>
</dbReference>
<evidence type="ECO:0000313" key="3">
    <source>
        <dbReference type="EMBL" id="KAF6037435.1"/>
    </source>
</evidence>
<dbReference type="PANTHER" id="PTHR10614:SF13">
    <property type="entry name" value="INSULIN RECEPTOR SUBSTRATE 1"/>
    <property type="match status" value="1"/>
</dbReference>
<name>A0A7J7KGQ5_BUGNE</name>
<feature type="domain" description="PH" evidence="2">
    <location>
        <begin position="28"/>
        <end position="129"/>
    </location>
</feature>
<dbReference type="SMART" id="SM00233">
    <property type="entry name" value="PH"/>
    <property type="match status" value="1"/>
</dbReference>
<accession>A0A7J7KGQ5</accession>
<dbReference type="AlphaFoldDB" id="A0A7J7KGQ5"/>
<evidence type="ECO:0000313" key="4">
    <source>
        <dbReference type="Proteomes" id="UP000593567"/>
    </source>
</evidence>
<sequence>MVQLVSPKRFSSNYSPNMDFSESHKPSTVCKQALLRKVKTNKHKYFVLHKESAAAPARLEYYHSESHWHKKKKAKRTIYLKACFSINAFTDTKVKYGINIFTNDDSFQIGFESEQMRDMWLADVRLLSHTSAHQIHNIVKDQTWHVQVQAGSVALPIKGDFELRVSEKLVSLESKDAAKNMYILPLDVIINCLQHGRCCGIEVNENAVTGAGQIWLTLEDELIAHDVCRVLVQNKSLSSPGVDTFRPVSRSLSYKDRHSAFRVRTGSDVRQSHYYINHYPLILQCYANVVAFIPANTSKLKLFTTNILFYG</sequence>
<proteinExistence type="predicted"/>
<dbReference type="GO" id="GO:0005158">
    <property type="term" value="F:insulin receptor binding"/>
    <property type="evidence" value="ECO:0007669"/>
    <property type="project" value="InterPro"/>
</dbReference>
<comment type="caution">
    <text evidence="3">The sequence shown here is derived from an EMBL/GenBank/DDBJ whole genome shotgun (WGS) entry which is preliminary data.</text>
</comment>
<organism evidence="3 4">
    <name type="scientific">Bugula neritina</name>
    <name type="common">Brown bryozoan</name>
    <name type="synonym">Sertularia neritina</name>
    <dbReference type="NCBI Taxonomy" id="10212"/>
    <lineage>
        <taxon>Eukaryota</taxon>
        <taxon>Metazoa</taxon>
        <taxon>Spiralia</taxon>
        <taxon>Lophotrochozoa</taxon>
        <taxon>Bryozoa</taxon>
        <taxon>Gymnolaemata</taxon>
        <taxon>Cheilostomatida</taxon>
        <taxon>Flustrina</taxon>
        <taxon>Buguloidea</taxon>
        <taxon>Bugulidae</taxon>
        <taxon>Bugula</taxon>
    </lineage>
</organism>
<keyword evidence="1" id="KW-0677">Repeat</keyword>
<dbReference type="InterPro" id="IPR039011">
    <property type="entry name" value="IRS"/>
</dbReference>
<dbReference type="PROSITE" id="PS50003">
    <property type="entry name" value="PH_DOMAIN"/>
    <property type="match status" value="1"/>
</dbReference>
<evidence type="ECO:0000256" key="1">
    <source>
        <dbReference type="ARBA" id="ARBA00022737"/>
    </source>
</evidence>
<dbReference type="InterPro" id="IPR011993">
    <property type="entry name" value="PH-like_dom_sf"/>
</dbReference>
<protein>
    <submittedName>
        <fullName evidence="3">IRS1</fullName>
    </submittedName>
</protein>
<dbReference type="OrthoDB" id="946068at2759"/>
<reference evidence="3" key="1">
    <citation type="submission" date="2020-06" db="EMBL/GenBank/DDBJ databases">
        <title>Draft genome of Bugula neritina, a colonial animal packing powerful symbionts and potential medicines.</title>
        <authorList>
            <person name="Rayko M."/>
        </authorList>
    </citation>
    <scope>NUCLEOTIDE SEQUENCE [LARGE SCALE GENOMIC DNA]</scope>
    <source>
        <strain evidence="3">Kwan_BN1</strain>
    </source>
</reference>